<evidence type="ECO:0000313" key="13">
    <source>
        <dbReference type="Proteomes" id="UP000702954"/>
    </source>
</evidence>
<reference evidence="11 12" key="2">
    <citation type="submission" date="2019-03" db="EMBL/GenBank/DDBJ databases">
        <title>Genomic Encyclopedia of Type Strains, Phase IV (KMG-IV): sequencing the most valuable type-strain genomes for metagenomic binning, comparative biology and taxonomic classification.</title>
        <authorList>
            <person name="Goeker M."/>
        </authorList>
    </citation>
    <scope>NUCLEOTIDE SEQUENCE [LARGE SCALE GENOMIC DNA]</scope>
    <source>
        <strain evidence="11 12">DSM 103426</strain>
    </source>
</reference>
<dbReference type="CDD" id="cd05387">
    <property type="entry name" value="BY-kinase"/>
    <property type="match status" value="1"/>
</dbReference>
<comment type="catalytic activity">
    <reaction evidence="8">
        <text>L-tyrosyl-[protein] + ATP = O-phospho-L-tyrosyl-[protein] + ADP + H(+)</text>
        <dbReference type="Rhea" id="RHEA:10596"/>
        <dbReference type="Rhea" id="RHEA-COMP:10136"/>
        <dbReference type="Rhea" id="RHEA-COMP:20101"/>
        <dbReference type="ChEBI" id="CHEBI:15378"/>
        <dbReference type="ChEBI" id="CHEBI:30616"/>
        <dbReference type="ChEBI" id="CHEBI:46858"/>
        <dbReference type="ChEBI" id="CHEBI:61978"/>
        <dbReference type="ChEBI" id="CHEBI:456216"/>
        <dbReference type="EC" id="2.7.10.2"/>
    </reaction>
</comment>
<dbReference type="EMBL" id="BHEO01000008">
    <property type="protein sequence ID" value="GBU05919.1"/>
    <property type="molecule type" value="Genomic_DNA"/>
</dbReference>
<dbReference type="SUPFAM" id="SSF52540">
    <property type="entry name" value="P-loop containing nucleoside triphosphate hydrolases"/>
    <property type="match status" value="1"/>
</dbReference>
<evidence type="ECO:0000256" key="3">
    <source>
        <dbReference type="ARBA" id="ARBA00022679"/>
    </source>
</evidence>
<evidence type="ECO:0000256" key="7">
    <source>
        <dbReference type="ARBA" id="ARBA00023137"/>
    </source>
</evidence>
<dbReference type="GO" id="GO:0005524">
    <property type="term" value="F:ATP binding"/>
    <property type="evidence" value="ECO:0007669"/>
    <property type="project" value="UniProtKB-KW"/>
</dbReference>
<dbReference type="PANTHER" id="PTHR32309">
    <property type="entry name" value="TYROSINE-PROTEIN KINASE"/>
    <property type="match status" value="1"/>
</dbReference>
<accession>A0A4R3JRH5</accession>
<dbReference type="Gene3D" id="3.40.50.300">
    <property type="entry name" value="P-loop containing nucleotide triphosphate hydrolases"/>
    <property type="match status" value="1"/>
</dbReference>
<feature type="domain" description="AAA" evidence="9">
    <location>
        <begin position="36"/>
        <end position="164"/>
    </location>
</feature>
<comment type="caution">
    <text evidence="11">The sequence shown here is derived from an EMBL/GenBank/DDBJ whole genome shotgun (WGS) entry which is preliminary data.</text>
</comment>
<gene>
    <name evidence="11" type="ORF">EDD74_103115</name>
    <name evidence="10" type="ORF">FAEUMB_24600</name>
</gene>
<keyword evidence="5 10" id="KW-0418">Kinase</keyword>
<dbReference type="PANTHER" id="PTHR32309:SF13">
    <property type="entry name" value="FERRIC ENTEROBACTIN TRANSPORT PROTEIN FEPE"/>
    <property type="match status" value="1"/>
</dbReference>
<evidence type="ECO:0000256" key="5">
    <source>
        <dbReference type="ARBA" id="ARBA00022777"/>
    </source>
</evidence>
<keyword evidence="6" id="KW-0067">ATP-binding</keyword>
<name>A0A4R3JRH5_9FIRM</name>
<evidence type="ECO:0000256" key="6">
    <source>
        <dbReference type="ARBA" id="ARBA00022840"/>
    </source>
</evidence>
<evidence type="ECO:0000259" key="9">
    <source>
        <dbReference type="Pfam" id="PF13614"/>
    </source>
</evidence>
<keyword evidence="7" id="KW-0829">Tyrosine-protein kinase</keyword>
<dbReference type="AlphaFoldDB" id="A0A4R3JRH5"/>
<dbReference type="EMBL" id="SLZV01000003">
    <property type="protein sequence ID" value="TCS69665.1"/>
    <property type="molecule type" value="Genomic_DNA"/>
</dbReference>
<dbReference type="NCBIfam" id="TIGR01007">
    <property type="entry name" value="eps_fam"/>
    <property type="match status" value="1"/>
</dbReference>
<proteinExistence type="inferred from homology"/>
<dbReference type="InterPro" id="IPR025669">
    <property type="entry name" value="AAA_dom"/>
</dbReference>
<dbReference type="Pfam" id="PF13614">
    <property type="entry name" value="AAA_31"/>
    <property type="match status" value="1"/>
</dbReference>
<dbReference type="GO" id="GO:0004715">
    <property type="term" value="F:non-membrane spanning protein tyrosine kinase activity"/>
    <property type="evidence" value="ECO:0007669"/>
    <property type="project" value="UniProtKB-EC"/>
</dbReference>
<dbReference type="EC" id="2.7.10.2" evidence="2"/>
<comment type="similarity">
    <text evidence="1">Belongs to the CpsD/CapB family.</text>
</comment>
<evidence type="ECO:0000313" key="10">
    <source>
        <dbReference type="EMBL" id="GBU05919.1"/>
    </source>
</evidence>
<dbReference type="RefSeq" id="WP_116442089.1">
    <property type="nucleotide sequence ID" value="NZ_BHEO01000008.1"/>
</dbReference>
<keyword evidence="13" id="KW-1185">Reference proteome</keyword>
<dbReference type="InterPro" id="IPR005702">
    <property type="entry name" value="Wzc-like_C"/>
</dbReference>
<evidence type="ECO:0000256" key="1">
    <source>
        <dbReference type="ARBA" id="ARBA00007316"/>
    </source>
</evidence>
<keyword evidence="4" id="KW-0547">Nucleotide-binding</keyword>
<evidence type="ECO:0000256" key="4">
    <source>
        <dbReference type="ARBA" id="ARBA00022741"/>
    </source>
</evidence>
<evidence type="ECO:0000313" key="11">
    <source>
        <dbReference type="EMBL" id="TCS69665.1"/>
    </source>
</evidence>
<dbReference type="Proteomes" id="UP000702954">
    <property type="component" value="Unassembled WGS sequence"/>
</dbReference>
<evidence type="ECO:0000256" key="2">
    <source>
        <dbReference type="ARBA" id="ARBA00011903"/>
    </source>
</evidence>
<sequence length="240" mass="26985">MQKINLVIPDNMDYRTSEAYRTLRTNVLFCGEEINAIAVTSCTPGEGKSEVSFRLAESLAETDRKILYIDADLRRSVFSKRYQVTQEVKGLSHYLSGQEELGAVVCATNISNLHVILPGPVPPNPSELLGNEHFRQLMEKTHALYDYIIIDTPPLGSVIDAAVIAKECDGAMLVIENDAISYKMAQKVERQLERSGCRILGAVLNKVDVRAKGYYGKYYYSKYYGGDYSSVYYQKPEEIK</sequence>
<dbReference type="GO" id="GO:0005886">
    <property type="term" value="C:plasma membrane"/>
    <property type="evidence" value="ECO:0007669"/>
    <property type="project" value="TreeGrafter"/>
</dbReference>
<protein>
    <recommendedName>
        <fullName evidence="2">non-specific protein-tyrosine kinase</fullName>
        <ecNumber evidence="2">2.7.10.2</ecNumber>
    </recommendedName>
</protein>
<evidence type="ECO:0000256" key="8">
    <source>
        <dbReference type="ARBA" id="ARBA00051245"/>
    </source>
</evidence>
<keyword evidence="3" id="KW-0808">Transferase</keyword>
<organism evidence="11 12">
    <name type="scientific">Faecalimonas umbilicata</name>
    <dbReference type="NCBI Taxonomy" id="1912855"/>
    <lineage>
        <taxon>Bacteria</taxon>
        <taxon>Bacillati</taxon>
        <taxon>Bacillota</taxon>
        <taxon>Clostridia</taxon>
        <taxon>Lachnospirales</taxon>
        <taxon>Lachnospiraceae</taxon>
        <taxon>Faecalimonas</taxon>
    </lineage>
</organism>
<reference evidence="10 13" key="1">
    <citation type="journal article" date="2018" name="Int. J. Syst. Evol. Microbiol.">
        <title>Draft Genome Sequence of Faecalimonas umbilicata JCM 30896T, an Acetate-Producing Bacterium Isolated from Human Feces.</title>
        <authorList>
            <person name="Sakamoto M."/>
            <person name="Ikeyama N."/>
            <person name="Yuki M."/>
            <person name="Ohkuma M."/>
        </authorList>
    </citation>
    <scope>NUCLEOTIDE SEQUENCE [LARGE SCALE GENOMIC DNA]</scope>
    <source>
        <strain evidence="10 13">EGH7</strain>
    </source>
</reference>
<dbReference type="InterPro" id="IPR050445">
    <property type="entry name" value="Bact_polysacc_biosynth/exp"/>
</dbReference>
<dbReference type="Proteomes" id="UP000294613">
    <property type="component" value="Unassembled WGS sequence"/>
</dbReference>
<evidence type="ECO:0000313" key="12">
    <source>
        <dbReference type="Proteomes" id="UP000294613"/>
    </source>
</evidence>
<dbReference type="InterPro" id="IPR027417">
    <property type="entry name" value="P-loop_NTPase"/>
</dbReference>